<sequence length="159" mass="17912">MKAQDIELLAGVSLSDGGISLPLHTVLRKRPFRITMKTPTTRSLIRISKRYLRIGVTPEEYDAYNLDQRIRFIFLHGKDISRMVAYGIVRGPVLGRLLNRPVAWMLRELMTPDELSSAWRQILNSTSTTSFGIIIASAAALNKMQPLASRNESANDKRS</sequence>
<accession>A0A413T558</accession>
<dbReference type="RefSeq" id="WP_118399792.1">
    <property type="nucleotide sequence ID" value="NZ_CABJGD010000001.1"/>
</dbReference>
<name>A0A413T558_9BACT</name>
<evidence type="ECO:0000313" key="2">
    <source>
        <dbReference type="Proteomes" id="UP000283855"/>
    </source>
</evidence>
<comment type="caution">
    <text evidence="1">The sequence shown here is derived from an EMBL/GenBank/DDBJ whole genome shotgun (WGS) entry which is preliminary data.</text>
</comment>
<reference evidence="1 2" key="1">
    <citation type="submission" date="2018-08" db="EMBL/GenBank/DDBJ databases">
        <title>A genome reference for cultivated species of the human gut microbiota.</title>
        <authorList>
            <person name="Zou Y."/>
            <person name="Xue W."/>
            <person name="Luo G."/>
        </authorList>
    </citation>
    <scope>NUCLEOTIDE SEQUENCE [LARGE SCALE GENOMIC DNA]</scope>
    <source>
        <strain evidence="1 2">AM42-38</strain>
    </source>
</reference>
<gene>
    <name evidence="1" type="ORF">DW921_00515</name>
</gene>
<protein>
    <submittedName>
        <fullName evidence="1">Uncharacterized protein</fullName>
    </submittedName>
</protein>
<dbReference type="EMBL" id="QSFT01000001">
    <property type="protein sequence ID" value="RHA78980.1"/>
    <property type="molecule type" value="Genomic_DNA"/>
</dbReference>
<dbReference type="Proteomes" id="UP000283855">
    <property type="component" value="Unassembled WGS sequence"/>
</dbReference>
<organism evidence="1 2">
    <name type="scientific">Phocaeicola coprophilus</name>
    <dbReference type="NCBI Taxonomy" id="387090"/>
    <lineage>
        <taxon>Bacteria</taxon>
        <taxon>Pseudomonadati</taxon>
        <taxon>Bacteroidota</taxon>
        <taxon>Bacteroidia</taxon>
        <taxon>Bacteroidales</taxon>
        <taxon>Bacteroidaceae</taxon>
        <taxon>Phocaeicola</taxon>
    </lineage>
</organism>
<evidence type="ECO:0000313" key="1">
    <source>
        <dbReference type="EMBL" id="RHA78980.1"/>
    </source>
</evidence>
<dbReference type="AlphaFoldDB" id="A0A413T558"/>
<proteinExistence type="predicted"/>